<dbReference type="Proteomes" id="UP000198281">
    <property type="component" value="Unassembled WGS sequence"/>
</dbReference>
<reference evidence="2" key="1">
    <citation type="submission" date="2017-06" db="EMBL/GenBank/DDBJ databases">
        <authorList>
            <person name="Varghese N."/>
            <person name="Submissions S."/>
        </authorList>
    </citation>
    <scope>NUCLEOTIDE SEQUENCE [LARGE SCALE GENOMIC DNA]</scope>
    <source>
        <strain evidence="2">LNB2</strain>
    </source>
</reference>
<evidence type="ECO:0000313" key="1">
    <source>
        <dbReference type="EMBL" id="SNS41297.1"/>
    </source>
</evidence>
<proteinExistence type="predicted"/>
<dbReference type="OrthoDB" id="7202530at2"/>
<keyword evidence="2" id="KW-1185">Reference proteome</keyword>
<dbReference type="AlphaFoldDB" id="A0A239E9K1"/>
<gene>
    <name evidence="1" type="ORF">SAMN06295912_10628</name>
</gene>
<organism evidence="1 2">
    <name type="scientific">Edaphosphingomonas laterariae</name>
    <dbReference type="NCBI Taxonomy" id="861865"/>
    <lineage>
        <taxon>Bacteria</taxon>
        <taxon>Pseudomonadati</taxon>
        <taxon>Pseudomonadota</taxon>
        <taxon>Alphaproteobacteria</taxon>
        <taxon>Sphingomonadales</taxon>
        <taxon>Rhizorhabdaceae</taxon>
        <taxon>Edaphosphingomonas</taxon>
    </lineage>
</organism>
<dbReference type="Gene3D" id="3.40.50.300">
    <property type="entry name" value="P-loop containing nucleotide triphosphate hydrolases"/>
    <property type="match status" value="1"/>
</dbReference>
<accession>A0A239E9K1</accession>
<name>A0A239E9K1_9SPHN</name>
<dbReference type="InterPro" id="IPR017026">
    <property type="entry name" value="ImuA"/>
</dbReference>
<dbReference type="SUPFAM" id="SSF52540">
    <property type="entry name" value="P-loop containing nucleoside triphosphate hydrolases"/>
    <property type="match status" value="1"/>
</dbReference>
<dbReference type="EMBL" id="FZOS01000006">
    <property type="protein sequence ID" value="SNS41297.1"/>
    <property type="molecule type" value="Genomic_DNA"/>
</dbReference>
<dbReference type="RefSeq" id="WP_089219109.1">
    <property type="nucleotide sequence ID" value="NZ_FZOS01000006.1"/>
</dbReference>
<evidence type="ECO:0000313" key="2">
    <source>
        <dbReference type="Proteomes" id="UP000198281"/>
    </source>
</evidence>
<dbReference type="PIRSF" id="PIRSF034285">
    <property type="entry name" value="UCP034285"/>
    <property type="match status" value="1"/>
</dbReference>
<protein>
    <submittedName>
        <fullName evidence="1">Protein ImuA</fullName>
    </submittedName>
</protein>
<dbReference type="InterPro" id="IPR027417">
    <property type="entry name" value="P-loop_NTPase"/>
</dbReference>
<sequence length="269" mass="27461">MRESSHPPAGPPLAGLRDRIAALSGPDAAPSSRIATGHAGIDAALGGGLAAGRLHEVFAACADEAASAAGFAAMLALRAGHAAGEQALLWLRCDDAERRAGGLYAPGFAELGGDPDALLLALAPDPVALLRAAADAARCAGLVAILAECWGNPRILDLTATRRLALAAEQSGVAVLLLRIDAQAMPSAADTRWQVAAAPSVALDANAPGHTALSVELQRQRMGAGGHAWRVEWDRDRCIFREPALSGALVPLPQRGSAAAAAERLLRTA</sequence>